<protein>
    <recommendedName>
        <fullName evidence="2">Outer membrane protein beta-barrel domain-containing protein</fullName>
    </recommendedName>
</protein>
<feature type="domain" description="Outer membrane protein beta-barrel" evidence="2">
    <location>
        <begin position="36"/>
        <end position="221"/>
    </location>
</feature>
<sequence length="248" mass="27576">MKKLFILALALFSLNAVHAQETEKKPKTPIGGRPNIPSDLNFEFGFNVLTNRPADLRTNFFPSRTFNISYQFPIAVGGDASGFTINPGFGIGSDKLQFGDDNNLFRNPDLGPESSELVDVTEVYGDDLILKANNFAMNYFEIPLELRYHFNKSNYSKSFRVAVGGKVGFLYEAHTKTKYETADTGKVKVKTSENYGVEKIRYALTVKAGSPGFYAWGNFFLNDLWQAGRGPFANQASQINFGIAVTVF</sequence>
<dbReference type="EMBL" id="BTPD01000009">
    <property type="protein sequence ID" value="GMQ30312.1"/>
    <property type="molecule type" value="Genomic_DNA"/>
</dbReference>
<feature type="chain" id="PRO_5046573810" description="Outer membrane protein beta-barrel domain-containing protein" evidence="1">
    <location>
        <begin position="20"/>
        <end position="248"/>
    </location>
</feature>
<keyword evidence="4" id="KW-1185">Reference proteome</keyword>
<evidence type="ECO:0000256" key="1">
    <source>
        <dbReference type="SAM" id="SignalP"/>
    </source>
</evidence>
<reference evidence="3 4" key="1">
    <citation type="submission" date="2023-08" db="EMBL/GenBank/DDBJ databases">
        <title>Draft genome sequence of Algoriphagus confluentis.</title>
        <authorList>
            <person name="Takatani N."/>
            <person name="Hosokawa M."/>
            <person name="Sawabe T."/>
        </authorList>
    </citation>
    <scope>NUCLEOTIDE SEQUENCE [LARGE SCALE GENOMIC DNA]</scope>
    <source>
        <strain evidence="3 4">NBRC 111222</strain>
    </source>
</reference>
<comment type="caution">
    <text evidence="3">The sequence shown here is derived from an EMBL/GenBank/DDBJ whole genome shotgun (WGS) entry which is preliminary data.</text>
</comment>
<evidence type="ECO:0000313" key="4">
    <source>
        <dbReference type="Proteomes" id="UP001338309"/>
    </source>
</evidence>
<dbReference type="Pfam" id="PF13568">
    <property type="entry name" value="OMP_b-brl_2"/>
    <property type="match status" value="1"/>
</dbReference>
<feature type="signal peptide" evidence="1">
    <location>
        <begin position="1"/>
        <end position="19"/>
    </location>
</feature>
<organism evidence="3 4">
    <name type="scientific">Algoriphagus confluentis</name>
    <dbReference type="NCBI Taxonomy" id="1697556"/>
    <lineage>
        <taxon>Bacteria</taxon>
        <taxon>Pseudomonadati</taxon>
        <taxon>Bacteroidota</taxon>
        <taxon>Cytophagia</taxon>
        <taxon>Cytophagales</taxon>
        <taxon>Cyclobacteriaceae</taxon>
        <taxon>Algoriphagus</taxon>
    </lineage>
</organism>
<name>A0ABQ6PRX6_9BACT</name>
<gene>
    <name evidence="3" type="ORF">Aconfl_29550</name>
</gene>
<dbReference type="InterPro" id="IPR025665">
    <property type="entry name" value="Beta-barrel_OMP_2"/>
</dbReference>
<evidence type="ECO:0000313" key="3">
    <source>
        <dbReference type="EMBL" id="GMQ30312.1"/>
    </source>
</evidence>
<accession>A0ABQ6PRX6</accession>
<evidence type="ECO:0000259" key="2">
    <source>
        <dbReference type="Pfam" id="PF13568"/>
    </source>
</evidence>
<proteinExistence type="predicted"/>
<dbReference type="Proteomes" id="UP001338309">
    <property type="component" value="Unassembled WGS sequence"/>
</dbReference>
<keyword evidence="1" id="KW-0732">Signal</keyword>
<dbReference type="RefSeq" id="WP_338225021.1">
    <property type="nucleotide sequence ID" value="NZ_BTPD01000009.1"/>
</dbReference>